<dbReference type="PANTHER" id="PTHR40630">
    <property type="entry name" value="POSSIBLE DNA-BINDING PROTEIN"/>
    <property type="match status" value="1"/>
</dbReference>
<name>A0A1G8W221_9ACTN</name>
<evidence type="ECO:0000313" key="2">
    <source>
        <dbReference type="EMBL" id="SDJ72444.1"/>
    </source>
</evidence>
<sequence length="109" mass="12442">MNDDRHAVAAEFGDAVNMSAKELERWLTSDESRSVGQKDGGGESVGHESGRKIVDLLRTRKSDWTDGDYAHMRKVVGYIRRHLAQRPSGDVTETRWRYSLMNWGHDPLK</sequence>
<dbReference type="RefSeq" id="WP_090936159.1">
    <property type="nucleotide sequence ID" value="NZ_FNDJ01000012.1"/>
</dbReference>
<organism evidence="2 3">
    <name type="scientific">Nonomuraea jiangxiensis</name>
    <dbReference type="NCBI Taxonomy" id="633440"/>
    <lineage>
        <taxon>Bacteria</taxon>
        <taxon>Bacillati</taxon>
        <taxon>Actinomycetota</taxon>
        <taxon>Actinomycetes</taxon>
        <taxon>Streptosporangiales</taxon>
        <taxon>Streptosporangiaceae</taxon>
        <taxon>Nonomuraea</taxon>
    </lineage>
</organism>
<reference evidence="2 3" key="1">
    <citation type="submission" date="2016-10" db="EMBL/GenBank/DDBJ databases">
        <authorList>
            <person name="de Groot N.N."/>
        </authorList>
    </citation>
    <scope>NUCLEOTIDE SEQUENCE [LARGE SCALE GENOMIC DNA]</scope>
    <source>
        <strain evidence="2 3">CGMCC 4.6533</strain>
    </source>
</reference>
<feature type="region of interest" description="Disordered" evidence="1">
    <location>
        <begin position="27"/>
        <end position="51"/>
    </location>
</feature>
<dbReference type="Proteomes" id="UP000199202">
    <property type="component" value="Unassembled WGS sequence"/>
</dbReference>
<dbReference type="OrthoDB" id="513524at2"/>
<dbReference type="STRING" id="633440.SAMN05421869_11228"/>
<dbReference type="EMBL" id="FNDJ01000012">
    <property type="protein sequence ID" value="SDJ72444.1"/>
    <property type="molecule type" value="Genomic_DNA"/>
</dbReference>
<proteinExistence type="predicted"/>
<evidence type="ECO:0000313" key="3">
    <source>
        <dbReference type="Proteomes" id="UP000199202"/>
    </source>
</evidence>
<evidence type="ECO:0000256" key="1">
    <source>
        <dbReference type="SAM" id="MobiDB-lite"/>
    </source>
</evidence>
<gene>
    <name evidence="2" type="ORF">SAMN05421869_11228</name>
</gene>
<keyword evidence="3" id="KW-1185">Reference proteome</keyword>
<dbReference type="AlphaFoldDB" id="A0A1G8W221"/>
<accession>A0A1G8W221</accession>
<dbReference type="Pfam" id="PF11338">
    <property type="entry name" value="DUF3140"/>
    <property type="match status" value="1"/>
</dbReference>
<protein>
    <recommendedName>
        <fullName evidence="4">DNA-binding protein</fullName>
    </recommendedName>
</protein>
<dbReference type="PANTHER" id="PTHR40630:SF1">
    <property type="entry name" value="DNA-BINDING PROTEIN"/>
    <property type="match status" value="1"/>
</dbReference>
<dbReference type="InterPro" id="IPR021487">
    <property type="entry name" value="DUF3140"/>
</dbReference>
<evidence type="ECO:0008006" key="4">
    <source>
        <dbReference type="Google" id="ProtNLM"/>
    </source>
</evidence>